<evidence type="ECO:0000313" key="1">
    <source>
        <dbReference type="EMBL" id="OLU39893.1"/>
    </source>
</evidence>
<name>A0A1U7NG87_9FIRM</name>
<dbReference type="GeneID" id="82202741"/>
<comment type="caution">
    <text evidence="1">The sequence shown here is derived from an EMBL/GenBank/DDBJ whole genome shotgun (WGS) entry which is preliminary data.</text>
</comment>
<dbReference type="AlphaFoldDB" id="A0A1U7NG87"/>
<dbReference type="Proteomes" id="UP000186341">
    <property type="component" value="Unassembled WGS sequence"/>
</dbReference>
<keyword evidence="2" id="KW-1185">Reference proteome</keyword>
<accession>A0A1U7NG87</accession>
<reference evidence="1 2" key="1">
    <citation type="submission" date="2016-11" db="EMBL/GenBank/DDBJ databases">
        <title>Description of two novel members of the family Erysipelotrichaceae: Ileibacterium lipovorans gen. nov., sp. nov. and Dubosiella newyorkensis, gen. nov., sp. nov.</title>
        <authorList>
            <person name="Cox L.M."/>
            <person name="Sohn J."/>
            <person name="Tyrrell K.L."/>
            <person name="Citron D.M."/>
            <person name="Lawson P.A."/>
            <person name="Patel N.B."/>
            <person name="Iizumi T."/>
            <person name="Perez-Perez G.I."/>
            <person name="Goldstein E.J."/>
            <person name="Blaser M.J."/>
        </authorList>
    </citation>
    <scope>NUCLEOTIDE SEQUENCE [LARGE SCALE GENOMIC DNA]</scope>
    <source>
        <strain evidence="1 2">NYU-BL-A3</strain>
    </source>
</reference>
<organism evidence="1 2">
    <name type="scientific">Ileibacterium valens</name>
    <dbReference type="NCBI Taxonomy" id="1862668"/>
    <lineage>
        <taxon>Bacteria</taxon>
        <taxon>Bacillati</taxon>
        <taxon>Bacillota</taxon>
        <taxon>Erysipelotrichia</taxon>
        <taxon>Erysipelotrichales</taxon>
        <taxon>Erysipelotrichaceae</taxon>
        <taxon>Ileibacterium</taxon>
    </lineage>
</organism>
<gene>
    <name evidence="1" type="ORF">BO222_05920</name>
</gene>
<proteinExistence type="predicted"/>
<sequence>MITITNEQIAILEQELDEPWQAIGASMQTSNPAFILKAINDEIKANGNDWQYELNAKGKLLQQMYEEIYAANCLDDRPLRLG</sequence>
<dbReference type="OrthoDB" id="9766614at2"/>
<evidence type="ECO:0000313" key="2">
    <source>
        <dbReference type="Proteomes" id="UP000186341"/>
    </source>
</evidence>
<dbReference type="EMBL" id="MPJW01000122">
    <property type="protein sequence ID" value="OLU39893.1"/>
    <property type="molecule type" value="Genomic_DNA"/>
</dbReference>
<protein>
    <submittedName>
        <fullName evidence="1">Uncharacterized protein</fullName>
    </submittedName>
</protein>
<dbReference type="RefSeq" id="WP_075819265.1">
    <property type="nucleotide sequence ID" value="NZ_CAPNHH010000014.1"/>
</dbReference>